<gene>
    <name evidence="1" type="ORF">BA896_012620</name>
</gene>
<accession>A0A1E8PTF3</accession>
<proteinExistence type="predicted"/>
<evidence type="ECO:0000313" key="1">
    <source>
        <dbReference type="EMBL" id="OFJ49583.1"/>
    </source>
</evidence>
<organism evidence="1 2">
    <name type="scientific">Janthinobacterium lividum</name>
    <dbReference type="NCBI Taxonomy" id="29581"/>
    <lineage>
        <taxon>Bacteria</taxon>
        <taxon>Pseudomonadati</taxon>
        <taxon>Pseudomonadota</taxon>
        <taxon>Betaproteobacteria</taxon>
        <taxon>Burkholderiales</taxon>
        <taxon>Oxalobacteraceae</taxon>
        <taxon>Janthinobacterium</taxon>
    </lineage>
</organism>
<dbReference type="Proteomes" id="UP000092634">
    <property type="component" value="Unassembled WGS sequence"/>
</dbReference>
<dbReference type="PROSITE" id="PS51257">
    <property type="entry name" value="PROKAR_LIPOPROTEIN"/>
    <property type="match status" value="1"/>
</dbReference>
<sequence>MYWPLFRDGQQGEHAVRQRHVVALQHAGQGCNEGLGAKGAVLWVLVLSDIEALLDPQENRGRCCESICHRVRSIVVVDNIVEFRHA</sequence>
<evidence type="ECO:0000313" key="2">
    <source>
        <dbReference type="Proteomes" id="UP000092634"/>
    </source>
</evidence>
<name>A0A1E8PTF3_9BURK</name>
<dbReference type="AlphaFoldDB" id="A0A1E8PTF3"/>
<reference evidence="1 2" key="1">
    <citation type="submission" date="2016-10" db="EMBL/GenBank/DDBJ databases">
        <title>Updated version of Genome Assembly of Janthinobacterium lividum ERGS5:01.</title>
        <authorList>
            <person name="Kumar R."/>
            <person name="Acharya V."/>
            <person name="Singh D."/>
        </authorList>
    </citation>
    <scope>NUCLEOTIDE SEQUENCE [LARGE SCALE GENOMIC DNA]</scope>
    <source>
        <strain evidence="1 2">ERGS5:01</strain>
    </source>
</reference>
<protein>
    <submittedName>
        <fullName evidence="1">Uncharacterized protein</fullName>
    </submittedName>
</protein>
<dbReference type="EMBL" id="MAQB02000001">
    <property type="protein sequence ID" value="OFJ49583.1"/>
    <property type="molecule type" value="Genomic_DNA"/>
</dbReference>
<comment type="caution">
    <text evidence="1">The sequence shown here is derived from an EMBL/GenBank/DDBJ whole genome shotgun (WGS) entry which is preliminary data.</text>
</comment>